<dbReference type="RefSeq" id="WP_252579711.1">
    <property type="nucleotide sequence ID" value="NZ_CP071527.1"/>
</dbReference>
<dbReference type="NCBIfam" id="NF033591">
    <property type="entry name" value="transpos_IS4_2"/>
    <property type="match status" value="1"/>
</dbReference>
<organism evidence="2 3">
    <name type="scientific">Legionella lytica</name>
    <dbReference type="NCBI Taxonomy" id="96232"/>
    <lineage>
        <taxon>Bacteria</taxon>
        <taxon>Pseudomonadati</taxon>
        <taxon>Pseudomonadota</taxon>
        <taxon>Gammaproteobacteria</taxon>
        <taxon>Legionellales</taxon>
        <taxon>Legionellaceae</taxon>
        <taxon>Legionella</taxon>
    </lineage>
</organism>
<dbReference type="InterPro" id="IPR002559">
    <property type="entry name" value="Transposase_11"/>
</dbReference>
<dbReference type="InterPro" id="IPR012337">
    <property type="entry name" value="RNaseH-like_sf"/>
</dbReference>
<proteinExistence type="predicted"/>
<accession>A0ABY4Y7H1</accession>
<evidence type="ECO:0000259" key="1">
    <source>
        <dbReference type="Pfam" id="PF01609"/>
    </source>
</evidence>
<reference evidence="2" key="1">
    <citation type="submission" date="2021-03" db="EMBL/GenBank/DDBJ databases">
        <title>Legionella lytica PCM 2298.</title>
        <authorList>
            <person name="Koper P."/>
        </authorList>
    </citation>
    <scope>NUCLEOTIDE SEQUENCE</scope>
    <source>
        <strain evidence="2">PCM 2298</strain>
    </source>
</reference>
<dbReference type="PANTHER" id="PTHR35404">
    <property type="entry name" value="TRANSPOSASE OF TN10"/>
    <property type="match status" value="1"/>
</dbReference>
<dbReference type="Pfam" id="PF01609">
    <property type="entry name" value="DDE_Tnp_1"/>
    <property type="match status" value="1"/>
</dbReference>
<dbReference type="SUPFAM" id="SSF53098">
    <property type="entry name" value="Ribonuclease H-like"/>
    <property type="match status" value="1"/>
</dbReference>
<dbReference type="Proteomes" id="UP001057474">
    <property type="component" value="Chromosome"/>
</dbReference>
<protein>
    <submittedName>
        <fullName evidence="2">IS4 family transposase</fullName>
    </submittedName>
</protein>
<dbReference type="InterPro" id="IPR047658">
    <property type="entry name" value="IS4-like_transpos"/>
</dbReference>
<feature type="domain" description="Transposase IS4-like" evidence="1">
    <location>
        <begin position="89"/>
        <end position="331"/>
    </location>
</feature>
<evidence type="ECO:0000313" key="3">
    <source>
        <dbReference type="Proteomes" id="UP001057474"/>
    </source>
</evidence>
<name>A0ABY4Y7H1_9GAMM</name>
<keyword evidence="3" id="KW-1185">Reference proteome</keyword>
<gene>
    <name evidence="2" type="ORF">J2N86_12070</name>
</gene>
<dbReference type="EMBL" id="CP071527">
    <property type="protein sequence ID" value="USQ13412.1"/>
    <property type="molecule type" value="Genomic_DNA"/>
</dbReference>
<sequence>MQVSTILHELFSSSIHKTRLKSLITIVNGLIRSKKLQLSQLGRCLNGQAKERSGIRLIDRFLSNQFYQRESLIIYRSICSRVLKHTATPDIVVDWSSIPNSQYYCEGKEQCLLRAVFPAPGRGITLYEEIHPKSKENNPHIHRNFLNNLKSVLPPESKPCLITDAGFKNPWFKSVLAMGWDYVGRVRGITQYDAGGGFYAIKTVFSQATNKARYLGFWAIAKTNVLLHHVVLYKGTPKGRYQMTKTKKPAQGKDSRKYSASWREPWFLVTSLEEVKEHPNLARIKYTRRMTIEESFRDTKSTRFGFSFDNNITFKPERYTVWLLLAAIASLIAWITGASAEKLKLHYDFQANSYKHRRVLSFFYLGCQLIRKKINVETHWEIILEEHNTCSS</sequence>
<evidence type="ECO:0000313" key="2">
    <source>
        <dbReference type="EMBL" id="USQ13412.1"/>
    </source>
</evidence>
<dbReference type="PANTHER" id="PTHR35404:SF8">
    <property type="entry name" value="TRANSPOSASE OF TN10"/>
    <property type="match status" value="1"/>
</dbReference>